<dbReference type="InterPro" id="IPR050536">
    <property type="entry name" value="DtxR_MntR_Metal-Reg"/>
</dbReference>
<evidence type="ECO:0000256" key="5">
    <source>
        <dbReference type="ARBA" id="ARBA00023163"/>
    </source>
</evidence>
<dbReference type="Pfam" id="PF02742">
    <property type="entry name" value="Fe_dep_repr_C"/>
    <property type="match status" value="1"/>
</dbReference>
<sequence>MKIQESAENYLETILMIRERKQIVRSIDIVRELNFSKPSVSVAMKNLKEAGYITMDETGRIYLTDQGEALATKIYDRHVKVSDWLTSIGVPRDIAEADACKMEHVISEETFEAFKRLAEKSL</sequence>
<evidence type="ECO:0000256" key="2">
    <source>
        <dbReference type="ARBA" id="ARBA00022386"/>
    </source>
</evidence>
<evidence type="ECO:0000313" key="9">
    <source>
        <dbReference type="Proteomes" id="UP000460549"/>
    </source>
</evidence>
<evidence type="ECO:0000256" key="3">
    <source>
        <dbReference type="ARBA" id="ARBA00023015"/>
    </source>
</evidence>
<keyword evidence="4" id="KW-0238">DNA-binding</keyword>
<dbReference type="Proteomes" id="UP000460549">
    <property type="component" value="Unassembled WGS sequence"/>
</dbReference>
<accession>A0A7X2PCP5</accession>
<dbReference type="AlphaFoldDB" id="A0A7X2PCP5"/>
<gene>
    <name evidence="8" type="ORF">FYJ80_04475</name>
</gene>
<dbReference type="SMART" id="SM00529">
    <property type="entry name" value="HTH_DTXR"/>
    <property type="match status" value="1"/>
</dbReference>
<dbReference type="Pfam" id="PF01325">
    <property type="entry name" value="Fe_dep_repress"/>
    <property type="match status" value="1"/>
</dbReference>
<dbReference type="PANTHER" id="PTHR33238">
    <property type="entry name" value="IRON (METAL) DEPENDENT REPRESSOR, DTXR FAMILY"/>
    <property type="match status" value="1"/>
</dbReference>
<dbReference type="Gene3D" id="1.10.10.10">
    <property type="entry name" value="Winged helix-like DNA-binding domain superfamily/Winged helix DNA-binding domain"/>
    <property type="match status" value="1"/>
</dbReference>
<dbReference type="GO" id="GO:0046914">
    <property type="term" value="F:transition metal ion binding"/>
    <property type="evidence" value="ECO:0007669"/>
    <property type="project" value="InterPro"/>
</dbReference>
<dbReference type="InterPro" id="IPR022687">
    <property type="entry name" value="HTH_DTXR"/>
</dbReference>
<reference evidence="8 9" key="1">
    <citation type="submission" date="2019-08" db="EMBL/GenBank/DDBJ databases">
        <title>In-depth cultivation of the pig gut microbiome towards novel bacterial diversity and tailored functional studies.</title>
        <authorList>
            <person name="Wylensek D."/>
            <person name="Hitch T.C.A."/>
            <person name="Clavel T."/>
        </authorList>
    </citation>
    <scope>NUCLEOTIDE SEQUENCE [LARGE SCALE GENOMIC DNA]</scope>
    <source>
        <strain evidence="8 9">NM-380-WT-3C1</strain>
    </source>
</reference>
<proteinExistence type="inferred from homology"/>
<evidence type="ECO:0000256" key="1">
    <source>
        <dbReference type="ARBA" id="ARBA00007871"/>
    </source>
</evidence>
<keyword evidence="3" id="KW-0805">Transcription regulation</keyword>
<keyword evidence="5" id="KW-0804">Transcription</keyword>
<feature type="domain" description="HTH dtxR-type" evidence="7">
    <location>
        <begin position="1"/>
        <end position="64"/>
    </location>
</feature>
<dbReference type="InterPro" id="IPR022689">
    <property type="entry name" value="Iron_dep_repressor"/>
</dbReference>
<dbReference type="PANTHER" id="PTHR33238:SF7">
    <property type="entry name" value="IRON-DEPENDENT TRANSCRIPTIONAL REGULATOR"/>
    <property type="match status" value="1"/>
</dbReference>
<dbReference type="InterPro" id="IPR001367">
    <property type="entry name" value="Fe_dep_repressor"/>
</dbReference>
<dbReference type="InterPro" id="IPR036390">
    <property type="entry name" value="WH_DNA-bd_sf"/>
</dbReference>
<name>A0A7X2PCP5_9SPIO</name>
<dbReference type="SUPFAM" id="SSF46785">
    <property type="entry name" value="Winged helix' DNA-binding domain"/>
    <property type="match status" value="1"/>
</dbReference>
<comment type="caution">
    <text evidence="8">The sequence shown here is derived from an EMBL/GenBank/DDBJ whole genome shotgun (WGS) entry which is preliminary data.</text>
</comment>
<organism evidence="8 9">
    <name type="scientific">Bullifex porci</name>
    <dbReference type="NCBI Taxonomy" id="2606638"/>
    <lineage>
        <taxon>Bacteria</taxon>
        <taxon>Pseudomonadati</taxon>
        <taxon>Spirochaetota</taxon>
        <taxon>Spirochaetia</taxon>
        <taxon>Spirochaetales</taxon>
        <taxon>Spirochaetaceae</taxon>
        <taxon>Bullifex</taxon>
    </lineage>
</organism>
<dbReference type="GO" id="GO:0003677">
    <property type="term" value="F:DNA binding"/>
    <property type="evidence" value="ECO:0007669"/>
    <property type="project" value="UniProtKB-KW"/>
</dbReference>
<keyword evidence="9" id="KW-1185">Reference proteome</keyword>
<comment type="function">
    <text evidence="6">In the presence of manganese, represses expression of mntH and mntS. Up-regulates expression of mntP.</text>
</comment>
<evidence type="ECO:0000256" key="6">
    <source>
        <dbReference type="ARBA" id="ARBA00025185"/>
    </source>
</evidence>
<protein>
    <recommendedName>
        <fullName evidence="2">Transcriptional regulator MntR</fullName>
    </recommendedName>
</protein>
<dbReference type="PROSITE" id="PS50944">
    <property type="entry name" value="HTH_DTXR"/>
    <property type="match status" value="1"/>
</dbReference>
<evidence type="ECO:0000256" key="4">
    <source>
        <dbReference type="ARBA" id="ARBA00023125"/>
    </source>
</evidence>
<evidence type="ECO:0000313" key="8">
    <source>
        <dbReference type="EMBL" id="MSU06033.1"/>
    </source>
</evidence>
<dbReference type="InterPro" id="IPR036388">
    <property type="entry name" value="WH-like_DNA-bd_sf"/>
</dbReference>
<dbReference type="InterPro" id="IPR036421">
    <property type="entry name" value="Fe_dep_repressor_sf"/>
</dbReference>
<comment type="similarity">
    <text evidence="1">Belongs to the DtxR/MntR family.</text>
</comment>
<dbReference type="RefSeq" id="WP_154425009.1">
    <property type="nucleotide sequence ID" value="NZ_VUNN01000006.1"/>
</dbReference>
<dbReference type="Gene3D" id="1.10.60.10">
    <property type="entry name" value="Iron dependent repressor, metal binding and dimerisation domain"/>
    <property type="match status" value="1"/>
</dbReference>
<dbReference type="SUPFAM" id="SSF47979">
    <property type="entry name" value="Iron-dependent repressor protein, dimerization domain"/>
    <property type="match status" value="1"/>
</dbReference>
<dbReference type="GO" id="GO:0003700">
    <property type="term" value="F:DNA-binding transcription factor activity"/>
    <property type="evidence" value="ECO:0007669"/>
    <property type="project" value="InterPro"/>
</dbReference>
<evidence type="ECO:0000259" key="7">
    <source>
        <dbReference type="PROSITE" id="PS50944"/>
    </source>
</evidence>
<dbReference type="GO" id="GO:0046983">
    <property type="term" value="F:protein dimerization activity"/>
    <property type="evidence" value="ECO:0007669"/>
    <property type="project" value="InterPro"/>
</dbReference>
<dbReference type="EMBL" id="VUNN01000006">
    <property type="protein sequence ID" value="MSU06033.1"/>
    <property type="molecule type" value="Genomic_DNA"/>
</dbReference>